<name>A0A2T4B0L2_9HYPO</name>
<dbReference type="Pfam" id="PF20684">
    <property type="entry name" value="Fung_rhodopsin"/>
    <property type="match status" value="1"/>
</dbReference>
<dbReference type="InterPro" id="IPR052337">
    <property type="entry name" value="SAT4-like"/>
</dbReference>
<feature type="transmembrane region" description="Helical" evidence="7">
    <location>
        <begin position="173"/>
        <end position="200"/>
    </location>
</feature>
<feature type="compositionally biased region" description="Polar residues" evidence="6">
    <location>
        <begin position="337"/>
        <end position="348"/>
    </location>
</feature>
<dbReference type="Proteomes" id="UP000241546">
    <property type="component" value="Unassembled WGS sequence"/>
</dbReference>
<feature type="transmembrane region" description="Helical" evidence="7">
    <location>
        <begin position="90"/>
        <end position="117"/>
    </location>
</feature>
<evidence type="ECO:0000313" key="9">
    <source>
        <dbReference type="EMBL" id="PTB62856.1"/>
    </source>
</evidence>
<dbReference type="OrthoDB" id="4682787at2759"/>
<keyword evidence="3 7" id="KW-1133">Transmembrane helix</keyword>
<evidence type="ECO:0000256" key="5">
    <source>
        <dbReference type="ARBA" id="ARBA00038359"/>
    </source>
</evidence>
<dbReference type="RefSeq" id="XP_024746176.1">
    <property type="nucleotide sequence ID" value="XM_024895688.1"/>
</dbReference>
<gene>
    <name evidence="9" type="ORF">BBK36DRAFT_1172148</name>
</gene>
<dbReference type="PANTHER" id="PTHR33048">
    <property type="entry name" value="PTH11-LIKE INTEGRAL MEMBRANE PROTEIN (AFU_ORTHOLOGUE AFUA_5G11245)"/>
    <property type="match status" value="1"/>
</dbReference>
<evidence type="ECO:0000256" key="1">
    <source>
        <dbReference type="ARBA" id="ARBA00004141"/>
    </source>
</evidence>
<protein>
    <recommendedName>
        <fullName evidence="8">Rhodopsin domain-containing protein</fullName>
    </recommendedName>
</protein>
<dbReference type="EMBL" id="KZ680221">
    <property type="protein sequence ID" value="PTB62856.1"/>
    <property type="molecule type" value="Genomic_DNA"/>
</dbReference>
<comment type="similarity">
    <text evidence="5">Belongs to the SAT4 family.</text>
</comment>
<evidence type="ECO:0000256" key="2">
    <source>
        <dbReference type="ARBA" id="ARBA00022692"/>
    </source>
</evidence>
<evidence type="ECO:0000256" key="6">
    <source>
        <dbReference type="SAM" id="MobiDB-lite"/>
    </source>
</evidence>
<feature type="domain" description="Rhodopsin" evidence="8">
    <location>
        <begin position="33"/>
        <end position="274"/>
    </location>
</feature>
<evidence type="ECO:0000259" key="8">
    <source>
        <dbReference type="Pfam" id="PF20684"/>
    </source>
</evidence>
<feature type="compositionally biased region" description="Polar residues" evidence="6">
    <location>
        <begin position="399"/>
        <end position="413"/>
    </location>
</feature>
<proteinExistence type="inferred from homology"/>
<evidence type="ECO:0000256" key="3">
    <source>
        <dbReference type="ARBA" id="ARBA00022989"/>
    </source>
</evidence>
<dbReference type="InterPro" id="IPR049326">
    <property type="entry name" value="Rhodopsin_dom_fungi"/>
</dbReference>
<accession>A0A2T4B0L2</accession>
<feature type="compositionally biased region" description="Gly residues" evidence="6">
    <location>
        <begin position="429"/>
        <end position="438"/>
    </location>
</feature>
<dbReference type="GeneID" id="36603806"/>
<dbReference type="AlphaFoldDB" id="A0A2T4B0L2"/>
<reference evidence="10" key="1">
    <citation type="submission" date="2016-07" db="EMBL/GenBank/DDBJ databases">
        <title>Multiple horizontal gene transfer events from other fungi enriched the ability of initially mycotrophic Trichoderma (Ascomycota) to feed on dead plant biomass.</title>
        <authorList>
            <consortium name="DOE Joint Genome Institute"/>
            <person name="Atanasova L."/>
            <person name="Chenthamara K."/>
            <person name="Zhang J."/>
            <person name="Grujic M."/>
            <person name="Henrissat B."/>
            <person name="Kuo A."/>
            <person name="Aerts A."/>
            <person name="Salamov A."/>
            <person name="Lipzen A."/>
            <person name="Labutti K."/>
            <person name="Barry K."/>
            <person name="Miao Y."/>
            <person name="Rahimi M.J."/>
            <person name="Shen Q."/>
            <person name="Grigoriev I.V."/>
            <person name="Kubicek C.P."/>
            <person name="Druzhinina I.S."/>
        </authorList>
    </citation>
    <scope>NUCLEOTIDE SEQUENCE [LARGE SCALE GENOMIC DNA]</scope>
    <source>
        <strain evidence="10">TUCIM 6016</strain>
    </source>
</reference>
<feature type="transmembrane region" description="Helical" evidence="7">
    <location>
        <begin position="212"/>
        <end position="230"/>
    </location>
</feature>
<organism evidence="9 10">
    <name type="scientific">Trichoderma citrinoviride</name>
    <dbReference type="NCBI Taxonomy" id="58853"/>
    <lineage>
        <taxon>Eukaryota</taxon>
        <taxon>Fungi</taxon>
        <taxon>Dikarya</taxon>
        <taxon>Ascomycota</taxon>
        <taxon>Pezizomycotina</taxon>
        <taxon>Sordariomycetes</taxon>
        <taxon>Hypocreomycetidae</taxon>
        <taxon>Hypocreales</taxon>
        <taxon>Hypocreaceae</taxon>
        <taxon>Trichoderma</taxon>
    </lineage>
</organism>
<feature type="transmembrane region" description="Helical" evidence="7">
    <location>
        <begin position="242"/>
        <end position="269"/>
    </location>
</feature>
<evidence type="ECO:0000256" key="4">
    <source>
        <dbReference type="ARBA" id="ARBA00023136"/>
    </source>
</evidence>
<dbReference type="PANTHER" id="PTHR33048:SF96">
    <property type="entry name" value="INTEGRAL MEMBRANE PROTEIN"/>
    <property type="match status" value="1"/>
</dbReference>
<keyword evidence="4 7" id="KW-0472">Membrane</keyword>
<keyword evidence="2 7" id="KW-0812">Transmembrane</keyword>
<evidence type="ECO:0000313" key="10">
    <source>
        <dbReference type="Proteomes" id="UP000241546"/>
    </source>
</evidence>
<feature type="transmembrane region" description="Helical" evidence="7">
    <location>
        <begin position="49"/>
        <end position="70"/>
    </location>
</feature>
<comment type="subcellular location">
    <subcellularLocation>
        <location evidence="1">Membrane</location>
        <topology evidence="1">Multi-pass membrane protein</topology>
    </subcellularLocation>
</comment>
<feature type="region of interest" description="Disordered" evidence="6">
    <location>
        <begin position="284"/>
        <end position="348"/>
    </location>
</feature>
<feature type="transmembrane region" description="Helical" evidence="7">
    <location>
        <begin position="124"/>
        <end position="146"/>
    </location>
</feature>
<sequence length="438" mass="48411">MADESLDVNDYNGGPLVGTCIAFLALSWLAVGLRTYTRAVVIKGMQEDDWLMLVAQVIFTLSCAFVFAGVQDGMGRHNAAIADDDKKISALMWQALATVTYVINMMFIKLSIGIFLLRVSARKVYNYIICISLAIIAIWSLAIFFYDIFQCSPVQKQWDFRIQGGTCASPDDIIAAAYAISVMTIASDWLYALLPIPMLWSVKMTSQAKATVILILGLGIFASIATIIRIKYLSTLQDTDDLLFSATAVMIWTIIEPGVAIVASSLATIRPLLRAMKIHGFESTGRTHSAPSAHARYNAAEDNRPVPNKRTSGRGGAYGPNDFSLKHVEPVYDDDNNNNTATSHPLTRTTRTNVGLTIDHDMHYSHHVGRAITTAERLDNRRHQQGQQQRADEGKEYSPSRSVITEATNSSSFDEIHNLEAQSQETGYFGYGPGERRR</sequence>
<dbReference type="GO" id="GO:0016020">
    <property type="term" value="C:membrane"/>
    <property type="evidence" value="ECO:0007669"/>
    <property type="project" value="UniProtKB-SubCell"/>
</dbReference>
<feature type="transmembrane region" description="Helical" evidence="7">
    <location>
        <begin position="16"/>
        <end position="37"/>
    </location>
</feature>
<evidence type="ECO:0000256" key="7">
    <source>
        <dbReference type="SAM" id="Phobius"/>
    </source>
</evidence>
<feature type="region of interest" description="Disordered" evidence="6">
    <location>
        <begin position="375"/>
        <end position="438"/>
    </location>
</feature>
<keyword evidence="10" id="KW-1185">Reference proteome</keyword>